<comment type="caution">
    <text evidence="1">The sequence shown here is derived from an EMBL/GenBank/DDBJ whole genome shotgun (WGS) entry which is preliminary data.</text>
</comment>
<reference evidence="1 2" key="1">
    <citation type="submission" date="2020-08" db="EMBL/GenBank/DDBJ databases">
        <title>Genomic Encyclopedia of Type Strains, Phase IV (KMG-IV): sequencing the most valuable type-strain genomes for metagenomic binning, comparative biology and taxonomic classification.</title>
        <authorList>
            <person name="Goeker M."/>
        </authorList>
    </citation>
    <scope>NUCLEOTIDE SEQUENCE [LARGE SCALE GENOMIC DNA]</scope>
    <source>
        <strain evidence="1 2">DSM 5895</strain>
    </source>
</reference>
<evidence type="ECO:0000313" key="1">
    <source>
        <dbReference type="EMBL" id="MBB3774003.1"/>
    </source>
</evidence>
<organism evidence="1 2">
    <name type="scientific">Ancylobacter tetraedralis</name>
    <dbReference type="NCBI Taxonomy" id="217068"/>
    <lineage>
        <taxon>Bacteria</taxon>
        <taxon>Pseudomonadati</taxon>
        <taxon>Pseudomonadota</taxon>
        <taxon>Alphaproteobacteria</taxon>
        <taxon>Hyphomicrobiales</taxon>
        <taxon>Xanthobacteraceae</taxon>
        <taxon>Ancylobacter</taxon>
    </lineage>
</organism>
<keyword evidence="2" id="KW-1185">Reference proteome</keyword>
<dbReference type="EMBL" id="JACICD010000020">
    <property type="protein sequence ID" value="MBB3774003.1"/>
    <property type="molecule type" value="Genomic_DNA"/>
</dbReference>
<sequence length="86" mass="9493">MLIVMAERDVLAASPVIDLDELAGRHFIFMAGDPALPVFRDLLAHVPTVCFSVEPLARETNLEPRRFSRRPFRLSHAAMAGSSSMA</sequence>
<protein>
    <submittedName>
        <fullName evidence="1">Uncharacterized protein</fullName>
    </submittedName>
</protein>
<evidence type="ECO:0000313" key="2">
    <source>
        <dbReference type="Proteomes" id="UP000533469"/>
    </source>
</evidence>
<dbReference type="Proteomes" id="UP000533469">
    <property type="component" value="Unassembled WGS sequence"/>
</dbReference>
<accession>A0A839ZGM9</accession>
<gene>
    <name evidence="1" type="ORF">FHS55_004653</name>
</gene>
<proteinExistence type="predicted"/>
<name>A0A839ZGM9_9HYPH</name>
<dbReference type="AlphaFoldDB" id="A0A839ZGM9"/>